<keyword evidence="4 7" id="KW-0238">DNA-binding</keyword>
<dbReference type="EMBL" id="AP025295">
    <property type="protein sequence ID" value="BDD01699.1"/>
    <property type="molecule type" value="Genomic_DNA"/>
</dbReference>
<dbReference type="SUPFAM" id="SSF52172">
    <property type="entry name" value="CheY-like"/>
    <property type="match status" value="1"/>
</dbReference>
<keyword evidence="1 6" id="KW-0597">Phosphoprotein</keyword>
<geneLocation type="plasmid" evidence="10 11">
    <name>pPP3</name>
</geneLocation>
<feature type="DNA-binding region" description="OmpR/PhoB-type" evidence="7">
    <location>
        <begin position="135"/>
        <end position="229"/>
    </location>
</feature>
<keyword evidence="10" id="KW-0614">Plasmid</keyword>
<name>A0ABN6LEZ7_9BACT</name>
<dbReference type="Gene3D" id="3.40.50.2300">
    <property type="match status" value="1"/>
</dbReference>
<dbReference type="InterPro" id="IPR011006">
    <property type="entry name" value="CheY-like_superfamily"/>
</dbReference>
<evidence type="ECO:0000256" key="3">
    <source>
        <dbReference type="ARBA" id="ARBA00023015"/>
    </source>
</evidence>
<sequence>MMESIQHKVLVVDDEEDIRDLLEYNLKNAGYAIETAADGIEAVERARVFKPDLILLDIMMPNMDGIEACRQLRNNPEIDQALIVFLTARSEEYSEVAAFDMGANDYIIKPVKPRALKRRIEALLERTSPKTMDAQDVLTFPSLRIDKTSYTVETHGEKLPLPKKEFELLYTLAQSPGKILSRDELLRDIWGTDVYILPRTVDVHVRKVREKIGNDLIVTIKGVGYKFNDNIN</sequence>
<keyword evidence="5" id="KW-0804">Transcription</keyword>
<organism evidence="10 11">
    <name type="scientific">Persicobacter psychrovividus</name>
    <dbReference type="NCBI Taxonomy" id="387638"/>
    <lineage>
        <taxon>Bacteria</taxon>
        <taxon>Pseudomonadati</taxon>
        <taxon>Bacteroidota</taxon>
        <taxon>Cytophagia</taxon>
        <taxon>Cytophagales</taxon>
        <taxon>Persicobacteraceae</taxon>
        <taxon>Persicobacter</taxon>
    </lineage>
</organism>
<protein>
    <submittedName>
        <fullName evidence="10">DNA-binding response regulator</fullName>
    </submittedName>
</protein>
<keyword evidence="11" id="KW-1185">Reference proteome</keyword>
<evidence type="ECO:0000256" key="6">
    <source>
        <dbReference type="PROSITE-ProRule" id="PRU00169"/>
    </source>
</evidence>
<reference evidence="10 11" key="1">
    <citation type="submission" date="2021-12" db="EMBL/GenBank/DDBJ databases">
        <title>Genome sequencing of bacteria with rrn-lacking chromosome and rrn-plasmid.</title>
        <authorList>
            <person name="Anda M."/>
            <person name="Iwasaki W."/>
        </authorList>
    </citation>
    <scope>NUCLEOTIDE SEQUENCE [LARGE SCALE GENOMIC DNA]</scope>
    <source>
        <strain evidence="10 11">NBRC 101262</strain>
        <plasmid evidence="10 11">pPP3</plasmid>
    </source>
</reference>
<dbReference type="Proteomes" id="UP001354989">
    <property type="component" value="Plasmid pPP3"/>
</dbReference>
<keyword evidence="3" id="KW-0805">Transcription regulation</keyword>
<evidence type="ECO:0000256" key="7">
    <source>
        <dbReference type="PROSITE-ProRule" id="PRU01091"/>
    </source>
</evidence>
<dbReference type="PANTHER" id="PTHR48111:SF1">
    <property type="entry name" value="TWO-COMPONENT RESPONSE REGULATOR ORR33"/>
    <property type="match status" value="1"/>
</dbReference>
<dbReference type="Pfam" id="PF00072">
    <property type="entry name" value="Response_reg"/>
    <property type="match status" value="1"/>
</dbReference>
<evidence type="ECO:0000313" key="11">
    <source>
        <dbReference type="Proteomes" id="UP001354989"/>
    </source>
</evidence>
<feature type="modified residue" description="4-aspartylphosphate" evidence="6">
    <location>
        <position position="57"/>
    </location>
</feature>
<evidence type="ECO:0000313" key="10">
    <source>
        <dbReference type="EMBL" id="BDD01699.1"/>
    </source>
</evidence>
<dbReference type="InterPro" id="IPR039420">
    <property type="entry name" value="WalR-like"/>
</dbReference>
<dbReference type="SMART" id="SM00862">
    <property type="entry name" value="Trans_reg_C"/>
    <property type="match status" value="1"/>
</dbReference>
<feature type="domain" description="OmpR/PhoB-type" evidence="9">
    <location>
        <begin position="135"/>
        <end position="229"/>
    </location>
</feature>
<evidence type="ECO:0000259" key="8">
    <source>
        <dbReference type="PROSITE" id="PS50110"/>
    </source>
</evidence>
<dbReference type="SUPFAM" id="SSF46894">
    <property type="entry name" value="C-terminal effector domain of the bipartite response regulators"/>
    <property type="match status" value="1"/>
</dbReference>
<dbReference type="InterPro" id="IPR016032">
    <property type="entry name" value="Sig_transdc_resp-reg_C-effctor"/>
</dbReference>
<gene>
    <name evidence="10" type="primary">phoP_2</name>
    <name evidence="10" type="ORF">PEPS_39790</name>
</gene>
<dbReference type="PROSITE" id="PS51755">
    <property type="entry name" value="OMPR_PHOB"/>
    <property type="match status" value="1"/>
</dbReference>
<dbReference type="SMART" id="SM00448">
    <property type="entry name" value="REC"/>
    <property type="match status" value="1"/>
</dbReference>
<dbReference type="GO" id="GO:0003677">
    <property type="term" value="F:DNA binding"/>
    <property type="evidence" value="ECO:0007669"/>
    <property type="project" value="UniProtKB-KW"/>
</dbReference>
<dbReference type="InterPro" id="IPR036388">
    <property type="entry name" value="WH-like_DNA-bd_sf"/>
</dbReference>
<accession>A0ABN6LEZ7</accession>
<evidence type="ECO:0000256" key="5">
    <source>
        <dbReference type="ARBA" id="ARBA00023163"/>
    </source>
</evidence>
<dbReference type="CDD" id="cd00383">
    <property type="entry name" value="trans_reg_C"/>
    <property type="match status" value="1"/>
</dbReference>
<dbReference type="Pfam" id="PF00486">
    <property type="entry name" value="Trans_reg_C"/>
    <property type="match status" value="1"/>
</dbReference>
<keyword evidence="2" id="KW-0902">Two-component regulatory system</keyword>
<proteinExistence type="predicted"/>
<evidence type="ECO:0000256" key="4">
    <source>
        <dbReference type="ARBA" id="ARBA00023125"/>
    </source>
</evidence>
<dbReference type="InterPro" id="IPR001789">
    <property type="entry name" value="Sig_transdc_resp-reg_receiver"/>
</dbReference>
<dbReference type="PANTHER" id="PTHR48111">
    <property type="entry name" value="REGULATOR OF RPOS"/>
    <property type="match status" value="1"/>
</dbReference>
<dbReference type="InterPro" id="IPR001867">
    <property type="entry name" value="OmpR/PhoB-type_DNA-bd"/>
</dbReference>
<evidence type="ECO:0000256" key="2">
    <source>
        <dbReference type="ARBA" id="ARBA00023012"/>
    </source>
</evidence>
<evidence type="ECO:0000259" key="9">
    <source>
        <dbReference type="PROSITE" id="PS51755"/>
    </source>
</evidence>
<dbReference type="PROSITE" id="PS50110">
    <property type="entry name" value="RESPONSE_REGULATORY"/>
    <property type="match status" value="1"/>
</dbReference>
<dbReference type="Gene3D" id="1.10.10.10">
    <property type="entry name" value="Winged helix-like DNA-binding domain superfamily/Winged helix DNA-binding domain"/>
    <property type="match status" value="1"/>
</dbReference>
<dbReference type="RefSeq" id="WP_332921797.1">
    <property type="nucleotide sequence ID" value="NZ_AP025295.1"/>
</dbReference>
<feature type="domain" description="Response regulatory" evidence="8">
    <location>
        <begin position="8"/>
        <end position="124"/>
    </location>
</feature>
<evidence type="ECO:0000256" key="1">
    <source>
        <dbReference type="ARBA" id="ARBA00022553"/>
    </source>
</evidence>